<dbReference type="InterPro" id="IPR014043">
    <property type="entry name" value="Acyl_transferase_dom"/>
</dbReference>
<evidence type="ECO:0000259" key="4">
    <source>
        <dbReference type="Pfam" id="PF02801"/>
    </source>
</evidence>
<dbReference type="SUPFAM" id="SSF53901">
    <property type="entry name" value="Thiolase-like"/>
    <property type="match status" value="1"/>
</dbReference>
<dbReference type="PANTHER" id="PTHR43775:SF37">
    <property type="entry name" value="SI:DKEY-61P9.11"/>
    <property type="match status" value="1"/>
</dbReference>
<dbReference type="Pfam" id="PF02801">
    <property type="entry name" value="Ketoacyl-synt_C"/>
    <property type="match status" value="1"/>
</dbReference>
<name>A0A6G1IMQ0_9PLEO</name>
<organism evidence="5 6">
    <name type="scientific">Lentithecium fluviatile CBS 122367</name>
    <dbReference type="NCBI Taxonomy" id="1168545"/>
    <lineage>
        <taxon>Eukaryota</taxon>
        <taxon>Fungi</taxon>
        <taxon>Dikarya</taxon>
        <taxon>Ascomycota</taxon>
        <taxon>Pezizomycotina</taxon>
        <taxon>Dothideomycetes</taxon>
        <taxon>Pleosporomycetidae</taxon>
        <taxon>Pleosporales</taxon>
        <taxon>Massarineae</taxon>
        <taxon>Lentitheciaceae</taxon>
        <taxon>Lentithecium</taxon>
    </lineage>
</organism>
<dbReference type="Pfam" id="PF00698">
    <property type="entry name" value="Acyl_transf_1"/>
    <property type="match status" value="1"/>
</dbReference>
<keyword evidence="1" id="KW-0596">Phosphopantetheine</keyword>
<evidence type="ECO:0000313" key="5">
    <source>
        <dbReference type="EMBL" id="KAF2679524.1"/>
    </source>
</evidence>
<dbReference type="Proteomes" id="UP000799291">
    <property type="component" value="Unassembled WGS sequence"/>
</dbReference>
<dbReference type="Pfam" id="PF22621">
    <property type="entry name" value="CurL-like_PKS_C"/>
    <property type="match status" value="1"/>
</dbReference>
<dbReference type="GO" id="GO:0004312">
    <property type="term" value="F:fatty acid synthase activity"/>
    <property type="evidence" value="ECO:0007669"/>
    <property type="project" value="TreeGrafter"/>
</dbReference>
<dbReference type="AlphaFoldDB" id="A0A6G1IMQ0"/>
<keyword evidence="2" id="KW-0597">Phosphoprotein</keyword>
<dbReference type="Gene3D" id="3.30.70.3290">
    <property type="match status" value="1"/>
</dbReference>
<accession>A0A6G1IMQ0</accession>
<gene>
    <name evidence="5" type="ORF">K458DRAFT_393945</name>
</gene>
<dbReference type="InterPro" id="IPR016039">
    <property type="entry name" value="Thiolase-like"/>
</dbReference>
<dbReference type="InterPro" id="IPR001227">
    <property type="entry name" value="Ac_transferase_dom_sf"/>
</dbReference>
<evidence type="ECO:0000313" key="6">
    <source>
        <dbReference type="Proteomes" id="UP000799291"/>
    </source>
</evidence>
<dbReference type="Gene3D" id="3.40.47.10">
    <property type="match status" value="1"/>
</dbReference>
<dbReference type="GO" id="GO:0044550">
    <property type="term" value="P:secondary metabolite biosynthetic process"/>
    <property type="evidence" value="ECO:0007669"/>
    <property type="project" value="TreeGrafter"/>
</dbReference>
<dbReference type="GO" id="GO:0006633">
    <property type="term" value="P:fatty acid biosynthetic process"/>
    <property type="evidence" value="ECO:0007669"/>
    <property type="project" value="TreeGrafter"/>
</dbReference>
<evidence type="ECO:0000259" key="3">
    <source>
        <dbReference type="Pfam" id="PF00698"/>
    </source>
</evidence>
<dbReference type="EMBL" id="MU005603">
    <property type="protein sequence ID" value="KAF2679524.1"/>
    <property type="molecule type" value="Genomic_DNA"/>
</dbReference>
<protein>
    <recommendedName>
        <fullName evidence="7">Thiolase-like protein</fullName>
    </recommendedName>
</protein>
<sequence length="237" mass="25889">MIGGLKPSIGHSEGASGISSLLKVIIRLENRTIPATIGITEINPAIKHREWNVEINGVSTNRGSTKRSGTVLVVCSAKSRQSLVQSAKSLSKWISNPGQNTNVEDFLYTINICRSRFAFRSFVVGEWDSLATGFNTPDLEIEELNSPKPQALTFIFTGQGAQWNGMARELLRNFAVFADCISRLDMILQALPPDSAPSRTLDYLLSCAEGAEKTNDARISQTACTAVQIALVNLLRY</sequence>
<evidence type="ECO:0000256" key="2">
    <source>
        <dbReference type="ARBA" id="ARBA00022553"/>
    </source>
</evidence>
<evidence type="ECO:0000256" key="1">
    <source>
        <dbReference type="ARBA" id="ARBA00022450"/>
    </source>
</evidence>
<keyword evidence="6" id="KW-1185">Reference proteome</keyword>
<evidence type="ECO:0008006" key="7">
    <source>
        <dbReference type="Google" id="ProtNLM"/>
    </source>
</evidence>
<feature type="domain" description="Malonyl-CoA:ACP transacylase (MAT)" evidence="3">
    <location>
        <begin position="153"/>
        <end position="236"/>
    </location>
</feature>
<dbReference type="OrthoDB" id="3799328at2759"/>
<dbReference type="InterPro" id="IPR016035">
    <property type="entry name" value="Acyl_Trfase/lysoPLipase"/>
</dbReference>
<dbReference type="SUPFAM" id="SSF52151">
    <property type="entry name" value="FabD/lysophospholipase-like"/>
    <property type="match status" value="1"/>
</dbReference>
<dbReference type="InterPro" id="IPR014031">
    <property type="entry name" value="Ketoacyl_synth_C"/>
</dbReference>
<reference evidence="5" key="1">
    <citation type="journal article" date="2020" name="Stud. Mycol.">
        <title>101 Dothideomycetes genomes: a test case for predicting lifestyles and emergence of pathogens.</title>
        <authorList>
            <person name="Haridas S."/>
            <person name="Albert R."/>
            <person name="Binder M."/>
            <person name="Bloem J."/>
            <person name="Labutti K."/>
            <person name="Salamov A."/>
            <person name="Andreopoulos B."/>
            <person name="Baker S."/>
            <person name="Barry K."/>
            <person name="Bills G."/>
            <person name="Bluhm B."/>
            <person name="Cannon C."/>
            <person name="Castanera R."/>
            <person name="Culley D."/>
            <person name="Daum C."/>
            <person name="Ezra D."/>
            <person name="Gonzalez J."/>
            <person name="Henrissat B."/>
            <person name="Kuo A."/>
            <person name="Liang C."/>
            <person name="Lipzen A."/>
            <person name="Lutzoni F."/>
            <person name="Magnuson J."/>
            <person name="Mondo S."/>
            <person name="Nolan M."/>
            <person name="Ohm R."/>
            <person name="Pangilinan J."/>
            <person name="Park H.-J."/>
            <person name="Ramirez L."/>
            <person name="Alfaro M."/>
            <person name="Sun H."/>
            <person name="Tritt A."/>
            <person name="Yoshinaga Y."/>
            <person name="Zwiers L.-H."/>
            <person name="Turgeon B."/>
            <person name="Goodwin S."/>
            <person name="Spatafora J."/>
            <person name="Crous P."/>
            <person name="Grigoriev I."/>
        </authorList>
    </citation>
    <scope>NUCLEOTIDE SEQUENCE</scope>
    <source>
        <strain evidence="5">CBS 122367</strain>
    </source>
</reference>
<dbReference type="Gene3D" id="3.40.366.10">
    <property type="entry name" value="Malonyl-Coenzyme A Acyl Carrier Protein, domain 2"/>
    <property type="match status" value="1"/>
</dbReference>
<dbReference type="PANTHER" id="PTHR43775">
    <property type="entry name" value="FATTY ACID SYNTHASE"/>
    <property type="match status" value="1"/>
</dbReference>
<proteinExistence type="predicted"/>
<dbReference type="InterPro" id="IPR050091">
    <property type="entry name" value="PKS_NRPS_Biosynth_Enz"/>
</dbReference>
<feature type="domain" description="Beta-ketoacyl synthase C-terminal" evidence="4">
    <location>
        <begin position="2"/>
        <end position="39"/>
    </location>
</feature>